<proteinExistence type="inferred from homology"/>
<dbReference type="InterPro" id="IPR036291">
    <property type="entry name" value="NAD(P)-bd_dom_sf"/>
</dbReference>
<dbReference type="GO" id="GO:0016491">
    <property type="term" value="F:oxidoreductase activity"/>
    <property type="evidence" value="ECO:0007669"/>
    <property type="project" value="UniProtKB-KW"/>
</dbReference>
<organism evidence="4">
    <name type="scientific">Salmonella enterica</name>
    <name type="common">Salmonella choleraesuis</name>
    <dbReference type="NCBI Taxonomy" id="28901"/>
    <lineage>
        <taxon>Bacteria</taxon>
        <taxon>Pseudomonadati</taxon>
        <taxon>Pseudomonadota</taxon>
        <taxon>Gammaproteobacteria</taxon>
        <taxon>Enterobacterales</taxon>
        <taxon>Enterobacteriaceae</taxon>
        <taxon>Salmonella</taxon>
    </lineage>
</organism>
<evidence type="ECO:0000313" key="4">
    <source>
        <dbReference type="EMBL" id="MHI24110.1"/>
    </source>
</evidence>
<gene>
    <name evidence="4" type="ORF">EEM47_20170</name>
</gene>
<dbReference type="PANTHER" id="PTHR42879">
    <property type="entry name" value="3-OXOACYL-(ACYL-CARRIER-PROTEIN) REDUCTASE"/>
    <property type="match status" value="1"/>
</dbReference>
<dbReference type="InterPro" id="IPR002347">
    <property type="entry name" value="SDR_fam"/>
</dbReference>
<dbReference type="Proteomes" id="UP000885364">
    <property type="component" value="Unassembled WGS sequence"/>
</dbReference>
<dbReference type="PANTHER" id="PTHR42879:SF2">
    <property type="entry name" value="3-OXOACYL-[ACYL-CARRIER-PROTEIN] REDUCTASE FABG"/>
    <property type="match status" value="1"/>
</dbReference>
<dbReference type="GO" id="GO:0032787">
    <property type="term" value="P:monocarboxylic acid metabolic process"/>
    <property type="evidence" value="ECO:0007669"/>
    <property type="project" value="UniProtKB-ARBA"/>
</dbReference>
<keyword evidence="2" id="KW-0560">Oxidoreductase</keyword>
<dbReference type="InterPro" id="IPR057326">
    <property type="entry name" value="KR_dom"/>
</dbReference>
<evidence type="ECO:0000256" key="2">
    <source>
        <dbReference type="ARBA" id="ARBA00023002"/>
    </source>
</evidence>
<dbReference type="Pfam" id="PF13561">
    <property type="entry name" value="adh_short_C2"/>
    <property type="match status" value="1"/>
</dbReference>
<dbReference type="PRINTS" id="PR00081">
    <property type="entry name" value="GDHRDH"/>
</dbReference>
<dbReference type="Gene3D" id="3.40.50.720">
    <property type="entry name" value="NAD(P)-binding Rossmann-like Domain"/>
    <property type="match status" value="1"/>
</dbReference>
<evidence type="ECO:0000256" key="1">
    <source>
        <dbReference type="ARBA" id="ARBA00006484"/>
    </source>
</evidence>
<name>A0A3J5UTJ8_SALER</name>
<dbReference type="EMBL" id="ROVY01000094">
    <property type="protein sequence ID" value="MHI24110.1"/>
    <property type="molecule type" value="Genomic_DNA"/>
</dbReference>
<dbReference type="InterPro" id="IPR020904">
    <property type="entry name" value="Sc_DH/Rdtase_CS"/>
</dbReference>
<dbReference type="PROSITE" id="PS00061">
    <property type="entry name" value="ADH_SHORT"/>
    <property type="match status" value="1"/>
</dbReference>
<protein>
    <submittedName>
        <fullName evidence="4">SDR family oxidoreductase</fullName>
    </submittedName>
</protein>
<dbReference type="SUPFAM" id="SSF51735">
    <property type="entry name" value="NAD(P)-binding Rossmann-fold domains"/>
    <property type="match status" value="1"/>
</dbReference>
<dbReference type="InterPro" id="IPR050259">
    <property type="entry name" value="SDR"/>
</dbReference>
<reference evidence="4" key="1">
    <citation type="submission" date="2018-11" db="EMBL/GenBank/DDBJ databases">
        <authorList>
            <consortium name="PulseNet: The National Subtyping Network for Foodborne Disease Surveillance"/>
            <person name="Tarr C.L."/>
            <person name="Trees E."/>
            <person name="Katz L.S."/>
            <person name="Carleton-Romer H.A."/>
            <person name="Stroika S."/>
            <person name="Kucerova Z."/>
            <person name="Roache K.F."/>
            <person name="Sabol A.L."/>
            <person name="Besser J."/>
            <person name="Gerner-Smidt P."/>
        </authorList>
    </citation>
    <scope>NUCLEOTIDE SEQUENCE [LARGE SCALE GENOMIC DNA]</scope>
    <source>
        <strain evidence="4">PNUSAS059688</strain>
    </source>
</reference>
<dbReference type="AlphaFoldDB" id="A0A3J5UTJ8"/>
<dbReference type="PRINTS" id="PR00080">
    <property type="entry name" value="SDRFAMILY"/>
</dbReference>
<comment type="similarity">
    <text evidence="1">Belongs to the short-chain dehydrogenases/reductases (SDR) family.</text>
</comment>
<feature type="domain" description="Ketoreductase" evidence="3">
    <location>
        <begin position="4"/>
        <end position="184"/>
    </location>
</feature>
<comment type="caution">
    <text evidence="4">The sequence shown here is derived from an EMBL/GenBank/DDBJ whole genome shotgun (WGS) entry which is preliminary data.</text>
</comment>
<sequence length="245" mass="26747">MSQPWILVTGGSRGIGRELVLSLSERWRVVFTWKNNATAASEVVDHCRRQGCLVEAIQCDGASEEQVHQTATRLLEQYGAPYGIVHNAGVPMDALHIHQTAERWRKVMDTNLHALFYWHQSLLPAMFEAKSGSIVFITSVSGAVRGNAGQTAYSASKAAMVGLCRSLALETGRFGIRVNCIAPGVINSELLNTIPADKLKALSRQIPLRRIGQPADVASSVRFFLNEESQWITGQCLVVDGGMSV</sequence>
<dbReference type="FunFam" id="3.40.50.720:FF:000173">
    <property type="entry name" value="3-oxoacyl-[acyl-carrier protein] reductase"/>
    <property type="match status" value="1"/>
</dbReference>
<accession>A0A3J5UTJ8</accession>
<evidence type="ECO:0000259" key="3">
    <source>
        <dbReference type="SMART" id="SM00822"/>
    </source>
</evidence>
<dbReference type="SMART" id="SM00822">
    <property type="entry name" value="PKS_KR"/>
    <property type="match status" value="1"/>
</dbReference>